<dbReference type="GO" id="GO:0005783">
    <property type="term" value="C:endoplasmic reticulum"/>
    <property type="evidence" value="ECO:0007669"/>
    <property type="project" value="TreeGrafter"/>
</dbReference>
<sequence length="159" mass="17622">MLKFINFSLTLFLLLTFNVVTQCSEVDEVDEFDELLALDDELERESEAGGVKFSEAETLTKAQRIVFELNNENSERIVNGYEFVLVLGYAPWCSRSAELMPHFAEAANSLKELGNSLVLAKVDGDRYTKAASFLGIKGYPTLLLFVNGTSQPYSGGFTA</sequence>
<dbReference type="CDD" id="cd02961">
    <property type="entry name" value="PDI_a_family"/>
    <property type="match status" value="1"/>
</dbReference>
<accession>A0A2Z6M1S0</accession>
<feature type="domain" description="Thioredoxin" evidence="3">
    <location>
        <begin position="23"/>
        <end position="159"/>
    </location>
</feature>
<keyword evidence="5" id="KW-1185">Reference proteome</keyword>
<organism evidence="4 5">
    <name type="scientific">Trifolium subterraneum</name>
    <name type="common">Subterranean clover</name>
    <dbReference type="NCBI Taxonomy" id="3900"/>
    <lineage>
        <taxon>Eukaryota</taxon>
        <taxon>Viridiplantae</taxon>
        <taxon>Streptophyta</taxon>
        <taxon>Embryophyta</taxon>
        <taxon>Tracheophyta</taxon>
        <taxon>Spermatophyta</taxon>
        <taxon>Magnoliopsida</taxon>
        <taxon>eudicotyledons</taxon>
        <taxon>Gunneridae</taxon>
        <taxon>Pentapetalae</taxon>
        <taxon>rosids</taxon>
        <taxon>fabids</taxon>
        <taxon>Fabales</taxon>
        <taxon>Fabaceae</taxon>
        <taxon>Papilionoideae</taxon>
        <taxon>50 kb inversion clade</taxon>
        <taxon>NPAAA clade</taxon>
        <taxon>Hologalegina</taxon>
        <taxon>IRL clade</taxon>
        <taxon>Trifolieae</taxon>
        <taxon>Trifolium</taxon>
    </lineage>
</organism>
<dbReference type="Gene3D" id="3.40.30.10">
    <property type="entry name" value="Glutaredoxin"/>
    <property type="match status" value="1"/>
</dbReference>
<dbReference type="FunFam" id="3.40.30.10:FF:000201">
    <property type="entry name" value="Protein disulfide isomerase-like 1-5"/>
    <property type="match status" value="1"/>
</dbReference>
<dbReference type="GO" id="GO:0034976">
    <property type="term" value="P:response to endoplasmic reticulum stress"/>
    <property type="evidence" value="ECO:0007669"/>
    <property type="project" value="TreeGrafter"/>
</dbReference>
<dbReference type="PANTHER" id="PTHR18929">
    <property type="entry name" value="PROTEIN DISULFIDE ISOMERASE"/>
    <property type="match status" value="1"/>
</dbReference>
<dbReference type="PROSITE" id="PS51352">
    <property type="entry name" value="THIOREDOXIN_2"/>
    <property type="match status" value="1"/>
</dbReference>
<keyword evidence="2" id="KW-0732">Signal</keyword>
<feature type="signal peptide" evidence="2">
    <location>
        <begin position="1"/>
        <end position="23"/>
    </location>
</feature>
<evidence type="ECO:0000313" key="4">
    <source>
        <dbReference type="EMBL" id="GAU10999.1"/>
    </source>
</evidence>
<dbReference type="Proteomes" id="UP000242715">
    <property type="component" value="Unassembled WGS sequence"/>
</dbReference>
<evidence type="ECO:0000256" key="2">
    <source>
        <dbReference type="SAM" id="SignalP"/>
    </source>
</evidence>
<name>A0A2Z6M1S0_TRISU</name>
<evidence type="ECO:0000256" key="1">
    <source>
        <dbReference type="ARBA" id="ARBA00006347"/>
    </source>
</evidence>
<dbReference type="GO" id="GO:0003756">
    <property type="term" value="F:protein disulfide isomerase activity"/>
    <property type="evidence" value="ECO:0007669"/>
    <property type="project" value="TreeGrafter"/>
</dbReference>
<dbReference type="SUPFAM" id="SSF52833">
    <property type="entry name" value="Thioredoxin-like"/>
    <property type="match status" value="1"/>
</dbReference>
<feature type="chain" id="PRO_5016280727" description="Thioredoxin domain-containing protein" evidence="2">
    <location>
        <begin position="24"/>
        <end position="159"/>
    </location>
</feature>
<evidence type="ECO:0000313" key="5">
    <source>
        <dbReference type="Proteomes" id="UP000242715"/>
    </source>
</evidence>
<protein>
    <recommendedName>
        <fullName evidence="3">Thioredoxin domain-containing protein</fullName>
    </recommendedName>
</protein>
<dbReference type="PANTHER" id="PTHR18929:SF189">
    <property type="entry name" value="PROTEIN DISULFIDE ISOMERASE-LIKE 1-5-RELATED"/>
    <property type="match status" value="1"/>
</dbReference>
<dbReference type="InterPro" id="IPR013766">
    <property type="entry name" value="Thioredoxin_domain"/>
</dbReference>
<gene>
    <name evidence="4" type="ORF">TSUD_112910</name>
</gene>
<dbReference type="Pfam" id="PF00085">
    <property type="entry name" value="Thioredoxin"/>
    <property type="match status" value="1"/>
</dbReference>
<comment type="similarity">
    <text evidence="1">Belongs to the protein disulfide isomerase family.</text>
</comment>
<dbReference type="OrthoDB" id="427280at2759"/>
<dbReference type="AlphaFoldDB" id="A0A2Z6M1S0"/>
<evidence type="ECO:0000259" key="3">
    <source>
        <dbReference type="PROSITE" id="PS51352"/>
    </source>
</evidence>
<dbReference type="EMBL" id="DF973112">
    <property type="protein sequence ID" value="GAU10999.1"/>
    <property type="molecule type" value="Genomic_DNA"/>
</dbReference>
<reference evidence="5" key="1">
    <citation type="journal article" date="2017" name="Front. Plant Sci.">
        <title>Climate Clever Clovers: New Paradigm to Reduce the Environmental Footprint of Ruminants by Breeding Low Methanogenic Forages Utilizing Haplotype Variation.</title>
        <authorList>
            <person name="Kaur P."/>
            <person name="Appels R."/>
            <person name="Bayer P.E."/>
            <person name="Keeble-Gagnere G."/>
            <person name="Wang J."/>
            <person name="Hirakawa H."/>
            <person name="Shirasawa K."/>
            <person name="Vercoe P."/>
            <person name="Stefanova K."/>
            <person name="Durmic Z."/>
            <person name="Nichols P."/>
            <person name="Revell C."/>
            <person name="Isobe S.N."/>
            <person name="Edwards D."/>
            <person name="Erskine W."/>
        </authorList>
    </citation>
    <scope>NUCLEOTIDE SEQUENCE [LARGE SCALE GENOMIC DNA]</scope>
    <source>
        <strain evidence="5">cv. Daliak</strain>
    </source>
</reference>
<dbReference type="GO" id="GO:0006457">
    <property type="term" value="P:protein folding"/>
    <property type="evidence" value="ECO:0007669"/>
    <property type="project" value="TreeGrafter"/>
</dbReference>
<dbReference type="InterPro" id="IPR036249">
    <property type="entry name" value="Thioredoxin-like_sf"/>
</dbReference>
<proteinExistence type="inferred from homology"/>